<evidence type="ECO:0000313" key="5">
    <source>
        <dbReference type="Proteomes" id="UP000528322"/>
    </source>
</evidence>
<dbReference type="SUPFAM" id="SSF52172">
    <property type="entry name" value="CheY-like"/>
    <property type="match status" value="1"/>
</dbReference>
<dbReference type="CDD" id="cd00156">
    <property type="entry name" value="REC"/>
    <property type="match status" value="1"/>
</dbReference>
<evidence type="ECO:0000313" key="4">
    <source>
        <dbReference type="EMBL" id="MBB5021995.1"/>
    </source>
</evidence>
<dbReference type="Proteomes" id="UP000528322">
    <property type="component" value="Unassembled WGS sequence"/>
</dbReference>
<dbReference type="PROSITE" id="PS50110">
    <property type="entry name" value="RESPONSE_REGULATORY"/>
    <property type="match status" value="1"/>
</dbReference>
<feature type="modified residue" description="4-aspartylphosphate" evidence="2">
    <location>
        <position position="58"/>
    </location>
</feature>
<dbReference type="RefSeq" id="WP_183731694.1">
    <property type="nucleotide sequence ID" value="NZ_JACHID010000007.1"/>
</dbReference>
<dbReference type="PANTHER" id="PTHR44591:SF3">
    <property type="entry name" value="RESPONSE REGULATORY DOMAIN-CONTAINING PROTEIN"/>
    <property type="match status" value="1"/>
</dbReference>
<dbReference type="PANTHER" id="PTHR44591">
    <property type="entry name" value="STRESS RESPONSE REGULATOR PROTEIN 1"/>
    <property type="match status" value="1"/>
</dbReference>
<evidence type="ECO:0000259" key="3">
    <source>
        <dbReference type="PROSITE" id="PS50110"/>
    </source>
</evidence>
<comment type="caution">
    <text evidence="4">The sequence shown here is derived from an EMBL/GenBank/DDBJ whole genome shotgun (WGS) entry which is preliminary data.</text>
</comment>
<keyword evidence="1 2" id="KW-0597">Phosphoprotein</keyword>
<name>A0A7W7Y4M1_9BACT</name>
<dbReference type="InterPro" id="IPR001789">
    <property type="entry name" value="Sig_transdc_resp-reg_receiver"/>
</dbReference>
<dbReference type="AlphaFoldDB" id="A0A7W7Y4M1"/>
<accession>A0A7W7Y4M1</accession>
<keyword evidence="5" id="KW-1185">Reference proteome</keyword>
<dbReference type="InterPro" id="IPR011006">
    <property type="entry name" value="CheY-like_superfamily"/>
</dbReference>
<evidence type="ECO:0000256" key="1">
    <source>
        <dbReference type="ARBA" id="ARBA00022553"/>
    </source>
</evidence>
<proteinExistence type="predicted"/>
<protein>
    <submittedName>
        <fullName evidence="4">CheY-like chemotaxis protein</fullName>
    </submittedName>
</protein>
<dbReference type="GO" id="GO:0000160">
    <property type="term" value="P:phosphorelay signal transduction system"/>
    <property type="evidence" value="ECO:0007669"/>
    <property type="project" value="InterPro"/>
</dbReference>
<gene>
    <name evidence="4" type="ORF">HNR37_001312</name>
</gene>
<feature type="domain" description="Response regulatory" evidence="3">
    <location>
        <begin position="9"/>
        <end position="119"/>
    </location>
</feature>
<reference evidence="4 5" key="1">
    <citation type="submission" date="2020-08" db="EMBL/GenBank/DDBJ databases">
        <title>Genomic Encyclopedia of Type Strains, Phase IV (KMG-IV): sequencing the most valuable type-strain genomes for metagenomic binning, comparative biology and taxonomic classification.</title>
        <authorList>
            <person name="Goeker M."/>
        </authorList>
    </citation>
    <scope>NUCLEOTIDE SEQUENCE [LARGE SCALE GENOMIC DNA]</scope>
    <source>
        <strain evidence="4 5">DSM 22071</strain>
    </source>
</reference>
<evidence type="ECO:0000256" key="2">
    <source>
        <dbReference type="PROSITE-ProRule" id="PRU00169"/>
    </source>
</evidence>
<dbReference type="EMBL" id="JACHID010000007">
    <property type="protein sequence ID" value="MBB5021995.1"/>
    <property type="molecule type" value="Genomic_DNA"/>
</dbReference>
<organism evidence="4 5">
    <name type="scientific">Desulfurispira natronophila</name>
    <dbReference type="NCBI Taxonomy" id="682562"/>
    <lineage>
        <taxon>Bacteria</taxon>
        <taxon>Pseudomonadati</taxon>
        <taxon>Chrysiogenota</taxon>
        <taxon>Chrysiogenia</taxon>
        <taxon>Chrysiogenales</taxon>
        <taxon>Chrysiogenaceae</taxon>
        <taxon>Desulfurispira</taxon>
    </lineage>
</organism>
<sequence>MEPSPAKYSLLIVEDDSMARELMRRMLRRIAHTTFEASDGKQGLELCLEHLPDAVVTDLEMPVMNGWEMLERIKEQNPDQPVVVVTAFADEASEVPLADQVIVKPIVKARLFEAIEKAIHG</sequence>
<dbReference type="SMART" id="SM00448">
    <property type="entry name" value="REC"/>
    <property type="match status" value="1"/>
</dbReference>
<dbReference type="Pfam" id="PF00072">
    <property type="entry name" value="Response_reg"/>
    <property type="match status" value="1"/>
</dbReference>
<dbReference type="InterPro" id="IPR050595">
    <property type="entry name" value="Bact_response_regulator"/>
</dbReference>
<dbReference type="Gene3D" id="3.40.50.2300">
    <property type="match status" value="1"/>
</dbReference>